<feature type="transmembrane region" description="Helical" evidence="1">
    <location>
        <begin position="22"/>
        <end position="44"/>
    </location>
</feature>
<accession>A0A0N5AV55</accession>
<organism evidence="2 3">
    <name type="scientific">Syphacia muris</name>
    <dbReference type="NCBI Taxonomy" id="451379"/>
    <lineage>
        <taxon>Eukaryota</taxon>
        <taxon>Metazoa</taxon>
        <taxon>Ecdysozoa</taxon>
        <taxon>Nematoda</taxon>
        <taxon>Chromadorea</taxon>
        <taxon>Rhabditida</taxon>
        <taxon>Spirurina</taxon>
        <taxon>Oxyuridomorpha</taxon>
        <taxon>Oxyuroidea</taxon>
        <taxon>Oxyuridae</taxon>
        <taxon>Syphacia</taxon>
    </lineage>
</organism>
<keyword evidence="1" id="KW-0472">Membrane</keyword>
<name>A0A0N5AV55_9BILA</name>
<keyword evidence="2" id="KW-1185">Reference proteome</keyword>
<keyword evidence="1" id="KW-1133">Transmembrane helix</keyword>
<proteinExistence type="predicted"/>
<protein>
    <submittedName>
        <fullName evidence="3">DUF5056 domain-containing protein</fullName>
    </submittedName>
</protein>
<dbReference type="WBParaSite" id="SMUV_0000876001-mRNA-1">
    <property type="protein sequence ID" value="SMUV_0000876001-mRNA-1"/>
    <property type="gene ID" value="SMUV_0000876001"/>
</dbReference>
<evidence type="ECO:0000313" key="3">
    <source>
        <dbReference type="WBParaSite" id="SMUV_0000876001-mRNA-1"/>
    </source>
</evidence>
<evidence type="ECO:0000256" key="1">
    <source>
        <dbReference type="SAM" id="Phobius"/>
    </source>
</evidence>
<dbReference type="AlphaFoldDB" id="A0A0N5AV55"/>
<evidence type="ECO:0000313" key="2">
    <source>
        <dbReference type="Proteomes" id="UP000046393"/>
    </source>
</evidence>
<dbReference type="Proteomes" id="UP000046393">
    <property type="component" value="Unplaced"/>
</dbReference>
<reference evidence="3" key="1">
    <citation type="submission" date="2017-02" db="UniProtKB">
        <authorList>
            <consortium name="WormBaseParasite"/>
        </authorList>
    </citation>
    <scope>IDENTIFICATION</scope>
</reference>
<keyword evidence="1" id="KW-0812">Transmembrane</keyword>
<sequence>MELTDSEAIQIKEYDQRRLKRVIVTVVVIMTVVSIVLVALSLALGPQLDQLGIPKLPLAILFIDRIKQIIKLSTYLLFNRLCRTGDRNEHGEHCIEYENSVAKKTLE</sequence>